<evidence type="ECO:0000259" key="4">
    <source>
        <dbReference type="PROSITE" id="PS50011"/>
    </source>
</evidence>
<dbReference type="InterPro" id="IPR001245">
    <property type="entry name" value="Ser-Thr/Tyr_kinase_cat_dom"/>
</dbReference>
<feature type="compositionally biased region" description="Pro residues" evidence="3">
    <location>
        <begin position="480"/>
        <end position="491"/>
    </location>
</feature>
<evidence type="ECO:0000256" key="1">
    <source>
        <dbReference type="ARBA" id="ARBA00004236"/>
    </source>
</evidence>
<evidence type="ECO:0000313" key="6">
    <source>
        <dbReference type="Proteomes" id="UP000257109"/>
    </source>
</evidence>
<dbReference type="GO" id="GO:0005886">
    <property type="term" value="C:plasma membrane"/>
    <property type="evidence" value="ECO:0007669"/>
    <property type="project" value="UniProtKB-SubCell"/>
</dbReference>
<dbReference type="GO" id="GO:0005524">
    <property type="term" value="F:ATP binding"/>
    <property type="evidence" value="ECO:0007669"/>
    <property type="project" value="InterPro"/>
</dbReference>
<organism evidence="5 6">
    <name type="scientific">Mucuna pruriens</name>
    <name type="common">Velvet bean</name>
    <name type="synonym">Dolichos pruriens</name>
    <dbReference type="NCBI Taxonomy" id="157652"/>
    <lineage>
        <taxon>Eukaryota</taxon>
        <taxon>Viridiplantae</taxon>
        <taxon>Streptophyta</taxon>
        <taxon>Embryophyta</taxon>
        <taxon>Tracheophyta</taxon>
        <taxon>Spermatophyta</taxon>
        <taxon>Magnoliopsida</taxon>
        <taxon>eudicotyledons</taxon>
        <taxon>Gunneridae</taxon>
        <taxon>Pentapetalae</taxon>
        <taxon>rosids</taxon>
        <taxon>fabids</taxon>
        <taxon>Fabales</taxon>
        <taxon>Fabaceae</taxon>
        <taxon>Papilionoideae</taxon>
        <taxon>50 kb inversion clade</taxon>
        <taxon>NPAAA clade</taxon>
        <taxon>indigoferoid/millettioid clade</taxon>
        <taxon>Phaseoleae</taxon>
        <taxon>Mucuna</taxon>
    </lineage>
</organism>
<dbReference type="Gene3D" id="1.10.510.10">
    <property type="entry name" value="Transferase(Phosphotransferase) domain 1"/>
    <property type="match status" value="1"/>
</dbReference>
<evidence type="ECO:0000256" key="3">
    <source>
        <dbReference type="SAM" id="MobiDB-lite"/>
    </source>
</evidence>
<protein>
    <submittedName>
        <fullName evidence="5">Serine/threonine-protein kinase PIX7</fullName>
    </submittedName>
</protein>
<feature type="region of interest" description="Disordered" evidence="3">
    <location>
        <begin position="75"/>
        <end position="98"/>
    </location>
</feature>
<keyword evidence="6" id="KW-1185">Reference proteome</keyword>
<dbReference type="SUPFAM" id="SSF56112">
    <property type="entry name" value="Protein kinase-like (PK-like)"/>
    <property type="match status" value="1"/>
</dbReference>
<comment type="subcellular location">
    <subcellularLocation>
        <location evidence="1">Cell membrane</location>
    </subcellularLocation>
</comment>
<keyword evidence="5" id="KW-0418">Kinase</keyword>
<feature type="region of interest" description="Disordered" evidence="3">
    <location>
        <begin position="1"/>
        <end position="31"/>
    </location>
</feature>
<dbReference type="FunFam" id="1.10.510.10:FF:000095">
    <property type="entry name" value="protein STRUBBELIG-RECEPTOR FAMILY 8"/>
    <property type="match status" value="1"/>
</dbReference>
<dbReference type="Pfam" id="PF07714">
    <property type="entry name" value="PK_Tyr_Ser-Thr"/>
    <property type="match status" value="1"/>
</dbReference>
<evidence type="ECO:0000256" key="2">
    <source>
        <dbReference type="ARBA" id="ARBA00022475"/>
    </source>
</evidence>
<accession>A0A371HNU1</accession>
<name>A0A371HNU1_MUCPR</name>
<evidence type="ECO:0000313" key="5">
    <source>
        <dbReference type="EMBL" id="RDY04475.1"/>
    </source>
</evidence>
<dbReference type="PROSITE" id="PS50011">
    <property type="entry name" value="PROTEIN_KINASE_DOM"/>
    <property type="match status" value="1"/>
</dbReference>
<dbReference type="InterPro" id="IPR000719">
    <property type="entry name" value="Prot_kinase_dom"/>
</dbReference>
<feature type="region of interest" description="Disordered" evidence="3">
    <location>
        <begin position="421"/>
        <end position="491"/>
    </location>
</feature>
<gene>
    <name evidence="5" type="primary">PIX7</name>
    <name evidence="5" type="ORF">CR513_11811</name>
</gene>
<dbReference type="GO" id="GO:0004672">
    <property type="term" value="F:protein kinase activity"/>
    <property type="evidence" value="ECO:0007669"/>
    <property type="project" value="InterPro"/>
</dbReference>
<dbReference type="EMBL" id="QJKJ01002073">
    <property type="protein sequence ID" value="RDY04475.1"/>
    <property type="molecule type" value="Genomic_DNA"/>
</dbReference>
<reference evidence="5" key="1">
    <citation type="submission" date="2018-05" db="EMBL/GenBank/DDBJ databases">
        <title>Draft genome of Mucuna pruriens seed.</title>
        <authorList>
            <person name="Nnadi N.E."/>
            <person name="Vos R."/>
            <person name="Hasami M.H."/>
            <person name="Devisetty U.K."/>
            <person name="Aguiy J.C."/>
        </authorList>
    </citation>
    <scope>NUCLEOTIDE SEQUENCE [LARGE SCALE GENOMIC DNA]</scope>
    <source>
        <strain evidence="5">JCA_2017</strain>
    </source>
</reference>
<feature type="non-terminal residue" evidence="5">
    <location>
        <position position="1"/>
    </location>
</feature>
<keyword evidence="5" id="KW-0808">Transferase</keyword>
<dbReference type="PANTHER" id="PTHR45621">
    <property type="entry name" value="OS01G0588500 PROTEIN-RELATED"/>
    <property type="match status" value="1"/>
</dbReference>
<dbReference type="OrthoDB" id="4062651at2759"/>
<dbReference type="Gene3D" id="3.30.200.20">
    <property type="entry name" value="Phosphorylase Kinase, domain 1"/>
    <property type="match status" value="1"/>
</dbReference>
<feature type="domain" description="Protein kinase" evidence="4">
    <location>
        <begin position="132"/>
        <end position="424"/>
    </location>
</feature>
<dbReference type="AlphaFoldDB" id="A0A371HNU1"/>
<sequence length="491" mass="54805">MEGIAGTKDGTTREGKSKGGRNNKDVVQGTTQEGSTFWRNLRILLGCMPFNSKGGDSSCDKRIIETKFTNDIVRQQQQVTTRSSSRNRSRSSTESCSTNLSQELLEASSFLRSSTPNQLQLVSDLQLEARNFRAENFLGEEGFGTVFKGGVSQNENCEARHEMGTPVAVKSLNLNRFQGYTEWLAEINYLSELHHPNLVELVGFSIREDKMLLVYEYMCRGSLEKHLFRTANVSLPWPIRMKIAIGAAKGLAFLHEEASRPVIFGDFKTSKILLDMNYNAKLSNFGLPKDAPVGDASHVTTQVMETQGYAAPEYVMTGHLTSNKSDVYSFGVVLLEILTGRRAVEKRMPREEQNLVEWLRHLLIMSKANFNYLMDPRLEGQYSVKGAEVAMRLATDCLRYDPKARPLMSEVVRVLMSLPIHDDMDDQPGPSTSIPSTSHKRMHVGLSNSNHGANKYGLKTGPTPNVPRRFQASPLNQDYPLPPPNPSVGQP</sequence>
<dbReference type="Proteomes" id="UP000257109">
    <property type="component" value="Unassembled WGS sequence"/>
</dbReference>
<keyword evidence="2" id="KW-0472">Membrane</keyword>
<keyword evidence="2" id="KW-1003">Cell membrane</keyword>
<proteinExistence type="predicted"/>
<dbReference type="InterPro" id="IPR050823">
    <property type="entry name" value="Plant_Ser_Thr_Prot_Kinase"/>
</dbReference>
<comment type="caution">
    <text evidence="5">The sequence shown here is derived from an EMBL/GenBank/DDBJ whole genome shotgun (WGS) entry which is preliminary data.</text>
</comment>
<dbReference type="STRING" id="157652.A0A371HNU1"/>
<dbReference type="InterPro" id="IPR011009">
    <property type="entry name" value="Kinase-like_dom_sf"/>
</dbReference>